<keyword evidence="3" id="KW-1185">Reference proteome</keyword>
<feature type="compositionally biased region" description="Polar residues" evidence="1">
    <location>
        <begin position="73"/>
        <end position="87"/>
    </location>
</feature>
<comment type="caution">
    <text evidence="2">The sequence shown here is derived from an EMBL/GenBank/DDBJ whole genome shotgun (WGS) entry which is preliminary data.</text>
</comment>
<organism evidence="2 3">
    <name type="scientific">Trifolium medium</name>
    <dbReference type="NCBI Taxonomy" id="97028"/>
    <lineage>
        <taxon>Eukaryota</taxon>
        <taxon>Viridiplantae</taxon>
        <taxon>Streptophyta</taxon>
        <taxon>Embryophyta</taxon>
        <taxon>Tracheophyta</taxon>
        <taxon>Spermatophyta</taxon>
        <taxon>Magnoliopsida</taxon>
        <taxon>eudicotyledons</taxon>
        <taxon>Gunneridae</taxon>
        <taxon>Pentapetalae</taxon>
        <taxon>rosids</taxon>
        <taxon>fabids</taxon>
        <taxon>Fabales</taxon>
        <taxon>Fabaceae</taxon>
        <taxon>Papilionoideae</taxon>
        <taxon>50 kb inversion clade</taxon>
        <taxon>NPAAA clade</taxon>
        <taxon>Hologalegina</taxon>
        <taxon>IRL clade</taxon>
        <taxon>Trifolieae</taxon>
        <taxon>Trifolium</taxon>
    </lineage>
</organism>
<feature type="region of interest" description="Disordered" evidence="1">
    <location>
        <begin position="1"/>
        <end position="87"/>
    </location>
</feature>
<feature type="compositionally biased region" description="Basic and acidic residues" evidence="1">
    <location>
        <begin position="120"/>
        <end position="129"/>
    </location>
</feature>
<dbReference type="AlphaFoldDB" id="A0A392MCK3"/>
<feature type="compositionally biased region" description="Basic and acidic residues" evidence="1">
    <location>
        <begin position="22"/>
        <end position="50"/>
    </location>
</feature>
<accession>A0A392MCK3</accession>
<protein>
    <submittedName>
        <fullName evidence="2">Uncharacterized protein</fullName>
    </submittedName>
</protein>
<name>A0A392MCK3_9FABA</name>
<proteinExistence type="predicted"/>
<feature type="region of interest" description="Disordered" evidence="1">
    <location>
        <begin position="120"/>
        <end position="276"/>
    </location>
</feature>
<reference evidence="2 3" key="1">
    <citation type="journal article" date="2018" name="Front. Plant Sci.">
        <title>Red Clover (Trifolium pratense) and Zigzag Clover (T. medium) - A Picture of Genomic Similarities and Differences.</title>
        <authorList>
            <person name="Dluhosova J."/>
            <person name="Istvanek J."/>
            <person name="Nedelnik J."/>
            <person name="Repkova J."/>
        </authorList>
    </citation>
    <scope>NUCLEOTIDE SEQUENCE [LARGE SCALE GENOMIC DNA]</scope>
    <source>
        <strain evidence="3">cv. 10/8</strain>
        <tissue evidence="2">Leaf</tissue>
    </source>
</reference>
<dbReference type="EMBL" id="LXQA010007375">
    <property type="protein sequence ID" value="MCH84789.1"/>
    <property type="molecule type" value="Genomic_DNA"/>
</dbReference>
<feature type="compositionally biased region" description="Basic and acidic residues" evidence="1">
    <location>
        <begin position="217"/>
        <end position="238"/>
    </location>
</feature>
<evidence type="ECO:0000256" key="1">
    <source>
        <dbReference type="SAM" id="MobiDB-lite"/>
    </source>
</evidence>
<evidence type="ECO:0000313" key="3">
    <source>
        <dbReference type="Proteomes" id="UP000265520"/>
    </source>
</evidence>
<evidence type="ECO:0000313" key="2">
    <source>
        <dbReference type="EMBL" id="MCH84789.1"/>
    </source>
</evidence>
<dbReference type="Proteomes" id="UP000265520">
    <property type="component" value="Unassembled WGS sequence"/>
</dbReference>
<gene>
    <name evidence="2" type="ORF">A2U01_0005625</name>
</gene>
<feature type="compositionally biased region" description="Basic and acidic residues" evidence="1">
    <location>
        <begin position="151"/>
        <end position="180"/>
    </location>
</feature>
<sequence>MASSSQINNDGDDHIATVQTSPHREHDTVISPVRDNEKLVPETDPRDGRETSFSSEDGDVPVLTERQSGKHPQMTQEISVDTAQPTTSVTNTELAAVIAALKQTTEALQSQSCRLDEQNLRLEALERSQRPQRNNSPPQRRHASQSPPRQETVKQRPPALERIEQPNKKRDRTPPLREGRASSSKKGKAVDRHDQRRHSPQGLALMARQGASASRGNRGDRRGNRGDHSPTPPWHDDTSLQSPTGSDEDDAQCPLSEHHESAYSPGVRETSPARCL</sequence>